<gene>
    <name evidence="2" type="ORF">ERS852429_03021</name>
</gene>
<evidence type="ECO:0000313" key="2">
    <source>
        <dbReference type="EMBL" id="CUN26205.1"/>
    </source>
</evidence>
<dbReference type="RefSeq" id="WP_057319741.1">
    <property type="nucleotide sequence ID" value="NZ_CYXP01000007.1"/>
</dbReference>
<dbReference type="Proteomes" id="UP000095591">
    <property type="component" value="Unassembled WGS sequence"/>
</dbReference>
<organism evidence="2 3">
    <name type="scientific">Parabacteroides distasonis</name>
    <dbReference type="NCBI Taxonomy" id="823"/>
    <lineage>
        <taxon>Bacteria</taxon>
        <taxon>Pseudomonadati</taxon>
        <taxon>Bacteroidota</taxon>
        <taxon>Bacteroidia</taxon>
        <taxon>Bacteroidales</taxon>
        <taxon>Tannerellaceae</taxon>
        <taxon>Parabacteroides</taxon>
    </lineage>
</organism>
<evidence type="ECO:0000256" key="1">
    <source>
        <dbReference type="SAM" id="MobiDB-lite"/>
    </source>
</evidence>
<feature type="region of interest" description="Disordered" evidence="1">
    <location>
        <begin position="79"/>
        <end position="102"/>
    </location>
</feature>
<reference evidence="2 3" key="1">
    <citation type="submission" date="2015-09" db="EMBL/GenBank/DDBJ databases">
        <authorList>
            <consortium name="Pathogen Informatics"/>
        </authorList>
    </citation>
    <scope>NUCLEOTIDE SEQUENCE [LARGE SCALE GENOMIC DNA]</scope>
    <source>
        <strain evidence="2 3">2789STDY5608872</strain>
    </source>
</reference>
<name>A0A173VJB3_PARDI</name>
<accession>A0A173VJB3</accession>
<sequence>MANLYGSICLSDIPKELMKKVMTAKGEKIFLNISIGEKKEPVTFDNRTYTHYVSCAPRKEERKEGVYYSIGDLMESTFKSNIPSPEDINNAPSVGEDDGLPF</sequence>
<proteinExistence type="predicted"/>
<dbReference type="AlphaFoldDB" id="A0A173VJB3"/>
<protein>
    <submittedName>
        <fullName evidence="2">Uncharacterized protein</fullName>
    </submittedName>
</protein>
<dbReference type="EMBL" id="CYXP01000007">
    <property type="protein sequence ID" value="CUN26205.1"/>
    <property type="molecule type" value="Genomic_DNA"/>
</dbReference>
<evidence type="ECO:0000313" key="3">
    <source>
        <dbReference type="Proteomes" id="UP000095591"/>
    </source>
</evidence>